<dbReference type="PANTHER" id="PTHR42877:SF10">
    <property type="entry name" value="L-ORNITHINE N(5)-OXYGENASE"/>
    <property type="match status" value="1"/>
</dbReference>
<dbReference type="SUPFAM" id="SSF51735">
    <property type="entry name" value="NAD(P)-binding Rossmann-fold domains"/>
    <property type="match status" value="1"/>
</dbReference>
<dbReference type="GO" id="GO:0006351">
    <property type="term" value="P:DNA-templated transcription"/>
    <property type="evidence" value="ECO:0007669"/>
    <property type="project" value="InterPro"/>
</dbReference>
<evidence type="ECO:0000256" key="8">
    <source>
        <dbReference type="SAM" id="MobiDB-lite"/>
    </source>
</evidence>
<dbReference type="GO" id="GO:0050660">
    <property type="term" value="F:flavin adenine dinucleotide binding"/>
    <property type="evidence" value="ECO:0007669"/>
    <property type="project" value="InterPro"/>
</dbReference>
<feature type="compositionally biased region" description="Pro residues" evidence="8">
    <location>
        <begin position="975"/>
        <end position="988"/>
    </location>
</feature>
<keyword evidence="2" id="KW-0285">Flavoprotein</keyword>
<dbReference type="GO" id="GO:0008270">
    <property type="term" value="F:zinc ion binding"/>
    <property type="evidence" value="ECO:0007669"/>
    <property type="project" value="InterPro"/>
</dbReference>
<dbReference type="GO" id="GO:0050661">
    <property type="term" value="F:NADP binding"/>
    <property type="evidence" value="ECO:0007669"/>
    <property type="project" value="InterPro"/>
</dbReference>
<evidence type="ECO:0000313" key="12">
    <source>
        <dbReference type="EMBL" id="KAK4223204.1"/>
    </source>
</evidence>
<dbReference type="PANTHER" id="PTHR42877">
    <property type="entry name" value="L-ORNITHINE N(5)-MONOOXYGENASE-RELATED"/>
    <property type="match status" value="1"/>
</dbReference>
<comment type="similarity">
    <text evidence="1">Belongs to the FAD-binding monooxygenase family.</text>
</comment>
<gene>
    <name evidence="12" type="ORF">QBC38DRAFT_512508</name>
</gene>
<dbReference type="InterPro" id="IPR036291">
    <property type="entry name" value="NAD(P)-bd_dom_sf"/>
</dbReference>
<dbReference type="InterPro" id="IPR036188">
    <property type="entry name" value="FAD/NAD-bd_sf"/>
</dbReference>
<proteinExistence type="inferred from homology"/>
<evidence type="ECO:0000256" key="3">
    <source>
        <dbReference type="ARBA" id="ARBA00022723"/>
    </source>
</evidence>
<keyword evidence="3" id="KW-0479">Metal-binding</keyword>
<evidence type="ECO:0000256" key="1">
    <source>
        <dbReference type="ARBA" id="ARBA00010139"/>
    </source>
</evidence>
<dbReference type="Gene3D" id="4.10.240.10">
    <property type="entry name" value="Zn(2)-C6 fungal-type DNA-binding domain"/>
    <property type="match status" value="1"/>
</dbReference>
<dbReference type="Proteomes" id="UP001301958">
    <property type="component" value="Unassembled WGS sequence"/>
</dbReference>
<dbReference type="CDD" id="cd12148">
    <property type="entry name" value="fungal_TF_MHR"/>
    <property type="match status" value="1"/>
</dbReference>
<dbReference type="Pfam" id="PF04082">
    <property type="entry name" value="Fungal_trans"/>
    <property type="match status" value="1"/>
</dbReference>
<dbReference type="PROSITE" id="PS00061">
    <property type="entry name" value="ADH_SHORT"/>
    <property type="match status" value="1"/>
</dbReference>
<reference evidence="12" key="1">
    <citation type="journal article" date="2023" name="Mol. Phylogenet. Evol.">
        <title>Genome-scale phylogeny and comparative genomics of the fungal order Sordariales.</title>
        <authorList>
            <person name="Hensen N."/>
            <person name="Bonometti L."/>
            <person name="Westerberg I."/>
            <person name="Brannstrom I.O."/>
            <person name="Guillou S."/>
            <person name="Cros-Aarteil S."/>
            <person name="Calhoun S."/>
            <person name="Haridas S."/>
            <person name="Kuo A."/>
            <person name="Mondo S."/>
            <person name="Pangilinan J."/>
            <person name="Riley R."/>
            <person name="LaButti K."/>
            <person name="Andreopoulos B."/>
            <person name="Lipzen A."/>
            <person name="Chen C."/>
            <person name="Yan M."/>
            <person name="Daum C."/>
            <person name="Ng V."/>
            <person name="Clum A."/>
            <person name="Steindorff A."/>
            <person name="Ohm R.A."/>
            <person name="Martin F."/>
            <person name="Silar P."/>
            <person name="Natvig D.O."/>
            <person name="Lalanne C."/>
            <person name="Gautier V."/>
            <person name="Ament-Velasquez S.L."/>
            <person name="Kruys A."/>
            <person name="Hutchinson M.I."/>
            <person name="Powell A.J."/>
            <person name="Barry K."/>
            <person name="Miller A.N."/>
            <person name="Grigoriev I.V."/>
            <person name="Debuchy R."/>
            <person name="Gladieux P."/>
            <person name="Hiltunen Thoren M."/>
            <person name="Johannesson H."/>
        </authorList>
    </citation>
    <scope>NUCLEOTIDE SEQUENCE</scope>
    <source>
        <strain evidence="12">CBS 990.96</strain>
    </source>
</reference>
<evidence type="ECO:0000256" key="2">
    <source>
        <dbReference type="ARBA" id="ARBA00022630"/>
    </source>
</evidence>
<keyword evidence="4" id="KW-0274">FAD</keyword>
<dbReference type="Pfam" id="PF00172">
    <property type="entry name" value="Zn_clus"/>
    <property type="match status" value="1"/>
</dbReference>
<dbReference type="PRINTS" id="PR00081">
    <property type="entry name" value="GDHRDH"/>
</dbReference>
<organism evidence="12 13">
    <name type="scientific">Podospora fimiseda</name>
    <dbReference type="NCBI Taxonomy" id="252190"/>
    <lineage>
        <taxon>Eukaryota</taxon>
        <taxon>Fungi</taxon>
        <taxon>Dikarya</taxon>
        <taxon>Ascomycota</taxon>
        <taxon>Pezizomycotina</taxon>
        <taxon>Sordariomycetes</taxon>
        <taxon>Sordariomycetidae</taxon>
        <taxon>Sordariales</taxon>
        <taxon>Podosporaceae</taxon>
        <taxon>Podospora</taxon>
    </lineage>
</organism>
<dbReference type="SMART" id="SM00066">
    <property type="entry name" value="GAL4"/>
    <property type="match status" value="1"/>
</dbReference>
<dbReference type="EMBL" id="MU865435">
    <property type="protein sequence ID" value="KAK4223204.1"/>
    <property type="molecule type" value="Genomic_DNA"/>
</dbReference>
<dbReference type="InterPro" id="IPR001138">
    <property type="entry name" value="Zn2Cys6_DnaBD"/>
</dbReference>
<dbReference type="Gene3D" id="3.50.50.60">
    <property type="entry name" value="FAD/NAD(P)-binding domain"/>
    <property type="match status" value="2"/>
</dbReference>
<dbReference type="InterPro" id="IPR007219">
    <property type="entry name" value="XnlR_reg_dom"/>
</dbReference>
<dbReference type="GO" id="GO:0000981">
    <property type="term" value="F:DNA-binding transcription factor activity, RNA polymerase II-specific"/>
    <property type="evidence" value="ECO:0007669"/>
    <property type="project" value="InterPro"/>
</dbReference>
<evidence type="ECO:0000259" key="11">
    <source>
        <dbReference type="PROSITE" id="PS50048"/>
    </source>
</evidence>
<sequence>MPHLLLARAALYLGLSGAALSLNDFLTKWTANNWSRNRPEEWKDWSKEIVVVTGGSSGIGENIVKGLLRRDPRTVIVIVDFAPISWGVPDGSLGKNLHYYQADLSKPEVIKDVCARIRNEVGHPTVLVNNAGIARGFSVLEGTFLDTEVTMKTNLTAPFLLIKEFLPEMVRNDHGHIVNVCSMSAVVAPPGIVDYAASKAGIQALHEGLALELRHWHGAPRVRLSLGMFNFIRTPLLQGRPRQPQFFAPLLHVETVAEAIVEGLYEGYGKVIYLPGIMRYVICLRALPEWTFRCLIRNDTAQMAVGFKGRQKIDETGGLQTPTMSASETPYTQFIIIGTGFSGICLGATLSRWYSLDSILLFERGTSLGGTWHWNNYPGAACDVPSALYSFSFERNPDWTRFLPPAKELREYLTRVSEKYGLVDKMRFGREVKRVEWVEEKKRWRVYWKSVEGMEEGVNECQFLYSGAGIFNTPRELEGIPGVEGFKGEVIHSSRWGDGLDLKGKRVVVFGNGCTAAQIVPSIVEEVKELTQVVRSKHWVYPPVDSKMPEVGKVILRNLPGATLLQRYLVHFLAEADFEGFRLSKSGERFRNKKRKEVEGYMRKTAPAKYHDLLIPEFEIGCKRRIFDSGYLKSLHSENLRLTDEKVVEVLPEGVKFESGRVVEADVLILANGFKTNQYLEGVEVVGKGLVTLDKHWEEFGGPEAYNLTCLNGFPNFFLILGPNSATGHTSNVMAIENAVNYSLRVIKPILEGKASVAEVKRSAEESYAERIQEALQDTVWTTGCNSWYIRNQGGKIRNGMTYPWAQRQYWWDCLFPVWADWEFSGPATGKSCIVKKPRTGIWIGSLAVLAIQTRQQRRRKVSLACEPCRERKSRCDGAKPICSTCQRRSLPLHQCVYTIENARTASNEAYIRVLHERIQRLERVCTQHGIPTPPLETVPESASAGETTPDPDRTREVSVSTTPGPVVGNRQPAPTRPPAVLSPPPTTSTPSSIRTASLSNILSPAPTSVPPPPPGSDSLETTEETTTITAMGTVSTEHDVCQAFDQASNEFYGSSSAASFMKEACSSVTPREQHRQPDRPVSTVRFNTSSSIPPGYGSSHSAVVDKWALPPRSLADYLVEKYFERVYWLHPFFHKPTFIRAYESLWRSAKENERIAAQQGTVVPTGVGLGSGPGAEAGSIVFQSALNTIFAIGCQYSDSSVFGQKEKLAAVEVFFNRVKEFIGLDLIDMQNIGVVQSLLLTTLLLQSTPFPTRCWNSVGLACRIAQGLGLHIEMGRRGGTGTGSSSLEMEIRRRTWHDCVVLDMIVSMTFGRPTMTAHLHGIQLPSTLELDEEEEPSGPVSHDIPSKICFYVEYIREIRILGEILNNIYQASQGVTNSSSGHDSFRSHGLDAILELDAKLSRYEDELNPIMSWRTPSDISGLAEDRRNIITTQRIVLHGSFLYLRLMLHRPILTQLCSTAEPGQNTSPEPNSPLKPGFAGTNRILYTSFAAECAKICLGAAMDLIDLVHRTYQTNNTAGWWWDGLYAFTGGLAVIVGYLSPSLLASLDRRRLERSWMLCQEVLAHFASFSLSANRSLKMLQKVHGDVMSPPSPTVTGVGSEGFGQREDAGLAGYYSHHVPLNLGSGFQWQLPGDGEMDMIGAGAMFPWDQSMESVVGLLGMEQMQ</sequence>
<reference evidence="12" key="2">
    <citation type="submission" date="2023-05" db="EMBL/GenBank/DDBJ databases">
        <authorList>
            <consortium name="Lawrence Berkeley National Laboratory"/>
            <person name="Steindorff A."/>
            <person name="Hensen N."/>
            <person name="Bonometti L."/>
            <person name="Westerberg I."/>
            <person name="Brannstrom I.O."/>
            <person name="Guillou S."/>
            <person name="Cros-Aarteil S."/>
            <person name="Calhoun S."/>
            <person name="Haridas S."/>
            <person name="Kuo A."/>
            <person name="Mondo S."/>
            <person name="Pangilinan J."/>
            <person name="Riley R."/>
            <person name="Labutti K."/>
            <person name="Andreopoulos B."/>
            <person name="Lipzen A."/>
            <person name="Chen C."/>
            <person name="Yanf M."/>
            <person name="Daum C."/>
            <person name="Ng V."/>
            <person name="Clum A."/>
            <person name="Ohm R."/>
            <person name="Martin F."/>
            <person name="Silar P."/>
            <person name="Natvig D."/>
            <person name="Lalanne C."/>
            <person name="Gautier V."/>
            <person name="Ament-Velasquez S.L."/>
            <person name="Kruys A."/>
            <person name="Hutchinson M.I."/>
            <person name="Powell A.J."/>
            <person name="Barry K."/>
            <person name="Miller A.N."/>
            <person name="Grigoriev I.V."/>
            <person name="Debuchy R."/>
            <person name="Gladieux P."/>
            <person name="Thoren M.H."/>
            <person name="Johannesson H."/>
        </authorList>
    </citation>
    <scope>NUCLEOTIDE SEQUENCE</scope>
    <source>
        <strain evidence="12">CBS 990.96</strain>
    </source>
</reference>
<feature type="compositionally biased region" description="Low complexity" evidence="8">
    <location>
        <begin position="989"/>
        <end position="998"/>
    </location>
</feature>
<feature type="region of interest" description="Disordered" evidence="8">
    <location>
        <begin position="930"/>
        <end position="1022"/>
    </location>
</feature>
<accession>A0AAN7GWI4</accession>
<dbReference type="InterPro" id="IPR051209">
    <property type="entry name" value="FAD-bind_Monooxygenase_sf"/>
</dbReference>
<dbReference type="SUPFAM" id="SSF51905">
    <property type="entry name" value="FAD/NAD(P)-binding domain"/>
    <property type="match status" value="1"/>
</dbReference>
<keyword evidence="6" id="KW-0560">Oxidoreductase</keyword>
<dbReference type="Pfam" id="PF00106">
    <property type="entry name" value="adh_short"/>
    <property type="match status" value="1"/>
</dbReference>
<dbReference type="PRINTS" id="PR00080">
    <property type="entry name" value="SDRFAMILY"/>
</dbReference>
<keyword evidence="9" id="KW-1133">Transmembrane helix</keyword>
<feature type="transmembrane region" description="Helical" evidence="9">
    <location>
        <begin position="1521"/>
        <end position="1548"/>
    </location>
</feature>
<comment type="caution">
    <text evidence="12">The sequence shown here is derived from an EMBL/GenBank/DDBJ whole genome shotgun (WGS) entry which is preliminary data.</text>
</comment>
<keyword evidence="9" id="KW-0812">Transmembrane</keyword>
<dbReference type="SMART" id="SM00906">
    <property type="entry name" value="Fungal_trans"/>
    <property type="match status" value="1"/>
</dbReference>
<evidence type="ECO:0000256" key="7">
    <source>
        <dbReference type="ARBA" id="ARBA00023242"/>
    </source>
</evidence>
<keyword evidence="9" id="KW-0472">Membrane</keyword>
<feature type="signal peptide" evidence="10">
    <location>
        <begin position="1"/>
        <end position="21"/>
    </location>
</feature>
<evidence type="ECO:0000256" key="5">
    <source>
        <dbReference type="ARBA" id="ARBA00022857"/>
    </source>
</evidence>
<dbReference type="Gene3D" id="3.40.50.720">
    <property type="entry name" value="NAD(P)-binding Rossmann-like Domain"/>
    <property type="match status" value="1"/>
</dbReference>
<dbReference type="InterPro" id="IPR036864">
    <property type="entry name" value="Zn2-C6_fun-type_DNA-bd_sf"/>
</dbReference>
<feature type="chain" id="PRO_5043023796" evidence="10">
    <location>
        <begin position="22"/>
        <end position="1666"/>
    </location>
</feature>
<evidence type="ECO:0000256" key="10">
    <source>
        <dbReference type="SAM" id="SignalP"/>
    </source>
</evidence>
<evidence type="ECO:0000313" key="13">
    <source>
        <dbReference type="Proteomes" id="UP001301958"/>
    </source>
</evidence>
<dbReference type="InterPro" id="IPR020946">
    <property type="entry name" value="Flavin_mOase-like"/>
</dbReference>
<keyword evidence="5" id="KW-0521">NADP</keyword>
<keyword evidence="13" id="KW-1185">Reference proteome</keyword>
<evidence type="ECO:0000256" key="9">
    <source>
        <dbReference type="SAM" id="Phobius"/>
    </source>
</evidence>
<feature type="domain" description="Zn(2)-C6 fungal-type" evidence="11">
    <location>
        <begin position="865"/>
        <end position="898"/>
    </location>
</feature>
<evidence type="ECO:0000256" key="4">
    <source>
        <dbReference type="ARBA" id="ARBA00022827"/>
    </source>
</evidence>
<keyword evidence="7" id="KW-0539">Nucleus</keyword>
<keyword evidence="10" id="KW-0732">Signal</keyword>
<dbReference type="GO" id="GO:0004499">
    <property type="term" value="F:N,N-dimethylaniline monooxygenase activity"/>
    <property type="evidence" value="ECO:0007669"/>
    <property type="project" value="InterPro"/>
</dbReference>
<name>A0AAN7GWI4_9PEZI</name>
<dbReference type="Pfam" id="PF00743">
    <property type="entry name" value="FMO-like"/>
    <property type="match status" value="1"/>
</dbReference>
<dbReference type="SUPFAM" id="SSF57701">
    <property type="entry name" value="Zn2/Cys6 DNA-binding domain"/>
    <property type="match status" value="1"/>
</dbReference>
<dbReference type="CDD" id="cd00067">
    <property type="entry name" value="GAL4"/>
    <property type="match status" value="1"/>
</dbReference>
<protein>
    <submittedName>
        <fullName evidence="12">Fungal-specific transcription factor domain-protein</fullName>
    </submittedName>
</protein>
<dbReference type="GO" id="GO:0003677">
    <property type="term" value="F:DNA binding"/>
    <property type="evidence" value="ECO:0007669"/>
    <property type="project" value="InterPro"/>
</dbReference>
<evidence type="ECO:0000256" key="6">
    <source>
        <dbReference type="ARBA" id="ARBA00023002"/>
    </source>
</evidence>
<dbReference type="InterPro" id="IPR020904">
    <property type="entry name" value="Sc_DH/Rdtase_CS"/>
</dbReference>
<dbReference type="PROSITE" id="PS50048">
    <property type="entry name" value="ZN2_CY6_FUNGAL_2"/>
    <property type="match status" value="1"/>
</dbReference>
<dbReference type="InterPro" id="IPR002347">
    <property type="entry name" value="SDR_fam"/>
</dbReference>